<organism evidence="4 5">
    <name type="scientific">Paraflavisolibacter caeni</name>
    <dbReference type="NCBI Taxonomy" id="2982496"/>
    <lineage>
        <taxon>Bacteria</taxon>
        <taxon>Pseudomonadati</taxon>
        <taxon>Bacteroidota</taxon>
        <taxon>Chitinophagia</taxon>
        <taxon>Chitinophagales</taxon>
        <taxon>Chitinophagaceae</taxon>
        <taxon>Paraflavisolibacter</taxon>
    </lineage>
</organism>
<dbReference type="RefSeq" id="WP_279297237.1">
    <property type="nucleotide sequence ID" value="NZ_JAOTIF010000007.1"/>
</dbReference>
<name>A0A9X2XY64_9BACT</name>
<evidence type="ECO:0000313" key="5">
    <source>
        <dbReference type="Proteomes" id="UP001155483"/>
    </source>
</evidence>
<reference evidence="4" key="1">
    <citation type="submission" date="2022-09" db="EMBL/GenBank/DDBJ databases">
        <authorList>
            <person name="Yuan C."/>
            <person name="Ke Z."/>
        </authorList>
    </citation>
    <scope>NUCLEOTIDE SEQUENCE</scope>
    <source>
        <strain evidence="4">LB-8</strain>
    </source>
</reference>
<dbReference type="SUPFAM" id="SSF48208">
    <property type="entry name" value="Six-hairpin glycosidases"/>
    <property type="match status" value="1"/>
</dbReference>
<dbReference type="Pfam" id="PF21307">
    <property type="entry name" value="Glyco_hydro_95_C"/>
    <property type="match status" value="1"/>
</dbReference>
<dbReference type="InterPro" id="IPR008928">
    <property type="entry name" value="6-hairpin_glycosidase_sf"/>
</dbReference>
<dbReference type="PANTHER" id="PTHR31084:SF0">
    <property type="entry name" value="ALPHA-L-FUCOSIDASE 2"/>
    <property type="match status" value="1"/>
</dbReference>
<feature type="domain" description="Glycosyl hydrolase family 95 catalytic" evidence="3">
    <location>
        <begin position="278"/>
        <end position="596"/>
    </location>
</feature>
<protein>
    <recommendedName>
        <fullName evidence="6">Alpha-L-fucosidase</fullName>
    </recommendedName>
</protein>
<evidence type="ECO:0008006" key="6">
    <source>
        <dbReference type="Google" id="ProtNLM"/>
    </source>
</evidence>
<proteinExistence type="predicted"/>
<comment type="caution">
    <text evidence="4">The sequence shown here is derived from an EMBL/GenBank/DDBJ whole genome shotgun (WGS) entry which is preliminary data.</text>
</comment>
<evidence type="ECO:0000259" key="2">
    <source>
        <dbReference type="Pfam" id="PF21307"/>
    </source>
</evidence>
<accession>A0A9X2XY64</accession>
<dbReference type="InterPro" id="IPR049053">
    <property type="entry name" value="AFCA-like_C"/>
</dbReference>
<feature type="domain" description="Alpha fucosidase A-like C-terminal" evidence="2">
    <location>
        <begin position="621"/>
        <end position="710"/>
    </location>
</feature>
<reference evidence="4" key="2">
    <citation type="submission" date="2023-04" db="EMBL/GenBank/DDBJ databases">
        <title>Paracnuella aquatica gen. nov., sp. nov., a member of the family Chitinophagaceae isolated from a hot spring.</title>
        <authorList>
            <person name="Wang C."/>
        </authorList>
    </citation>
    <scope>NUCLEOTIDE SEQUENCE</scope>
    <source>
        <strain evidence="4">LB-8</strain>
    </source>
</reference>
<keyword evidence="1" id="KW-0732">Signal</keyword>
<dbReference type="Proteomes" id="UP001155483">
    <property type="component" value="Unassembled WGS sequence"/>
</dbReference>
<keyword evidence="5" id="KW-1185">Reference proteome</keyword>
<dbReference type="Gene3D" id="1.50.10.10">
    <property type="match status" value="1"/>
</dbReference>
<feature type="signal peptide" evidence="1">
    <location>
        <begin position="1"/>
        <end position="22"/>
    </location>
</feature>
<evidence type="ECO:0000259" key="3">
    <source>
        <dbReference type="Pfam" id="PF22124"/>
    </source>
</evidence>
<sequence>MNKKKIFYFLIITVFLAQTGFAQTNTTAINWQKFLSRNDLVFDTLTTKWEEGVFTGNGLLGAMLYMKNSNALRLEVGRTDVIDGREGSPAFEKARLPIGHFELRPEGKILKNTARLDLWNAEANGTIVTDKGTIQWRTATLSQTNVIVFETKVSAGERKFQWQFHPEVSISPRTKSRKTPNGYVANPPSILAMTGAVEYCKQPMLAGGDYTTAWAAKNKANSKIYYISVAINRKQSSVDEAIQTVSNGAKDNLQQLLNVHRQWWHQYYPQSFISLPDARLESFYWIQQYKLASATREGKPALDLMGPWFRYTPWPAYWFNLNIQLTYSPLYAANQLDLANGLVKMIDEGKENLSRNVPVAYRHNALALGRAATSDLYSPVKVNPLRDTTASESDLELGNLTWCLYNYWLQYRYTMDESVKAKLFPLLKGSINYYLDVMTKEEDGKWHLPHTHSPEYPGGITRDCNYDLSLFRWGCATLLKINPGDSLAPRWKDVLINLTDYPTDANGLRIGRDVAFNKSHRHYSHMLMIHPLCIMNWEQPESRPLIEKSLQHWLSLKSEFAGFSFTGSASIHAVMGQGDKALDYLNQLFGYTKPNTMYLEEGPVIETPLAAATSIQELLLQSWGEKIRVFPAVPSSWKDLSFENLRTEGAFLISAVRKDGETKWVKIKSLAGEPCIIRPNMEGKLQIKGQVQLKDLGNGTYSFQLKKGEEAILYKNENDLSLKADAVKQDGRINYWGKTLSKLTAKN</sequence>
<dbReference type="AlphaFoldDB" id="A0A9X2XY64"/>
<dbReference type="GO" id="GO:0004560">
    <property type="term" value="F:alpha-L-fucosidase activity"/>
    <property type="evidence" value="ECO:0007669"/>
    <property type="project" value="TreeGrafter"/>
</dbReference>
<evidence type="ECO:0000313" key="4">
    <source>
        <dbReference type="EMBL" id="MCU7549798.1"/>
    </source>
</evidence>
<dbReference type="EMBL" id="JAOTIF010000007">
    <property type="protein sequence ID" value="MCU7549798.1"/>
    <property type="molecule type" value="Genomic_DNA"/>
</dbReference>
<gene>
    <name evidence="4" type="ORF">OCK74_11770</name>
</gene>
<dbReference type="GO" id="GO:0005975">
    <property type="term" value="P:carbohydrate metabolic process"/>
    <property type="evidence" value="ECO:0007669"/>
    <property type="project" value="InterPro"/>
</dbReference>
<feature type="chain" id="PRO_5040892254" description="Alpha-L-fucosidase" evidence="1">
    <location>
        <begin position="23"/>
        <end position="747"/>
    </location>
</feature>
<evidence type="ECO:0000256" key="1">
    <source>
        <dbReference type="SAM" id="SignalP"/>
    </source>
</evidence>
<dbReference type="Pfam" id="PF22124">
    <property type="entry name" value="Glyco_hydro_95_cat"/>
    <property type="match status" value="1"/>
</dbReference>
<dbReference type="InterPro" id="IPR054363">
    <property type="entry name" value="GH95_cat"/>
</dbReference>
<dbReference type="PANTHER" id="PTHR31084">
    <property type="entry name" value="ALPHA-L-FUCOSIDASE 2"/>
    <property type="match status" value="1"/>
</dbReference>
<dbReference type="InterPro" id="IPR012341">
    <property type="entry name" value="6hp_glycosidase-like_sf"/>
</dbReference>